<comment type="caution">
    <text evidence="3">The sequence shown here is derived from an EMBL/GenBank/DDBJ whole genome shotgun (WGS) entry which is preliminary data.</text>
</comment>
<reference evidence="3 4" key="1">
    <citation type="journal article" date="2016" name="Nat. Commun.">
        <title>Thousands of microbial genomes shed light on interconnected biogeochemical processes in an aquifer system.</title>
        <authorList>
            <person name="Anantharaman K."/>
            <person name="Brown C.T."/>
            <person name="Hug L.A."/>
            <person name="Sharon I."/>
            <person name="Castelle C.J."/>
            <person name="Probst A.J."/>
            <person name="Thomas B.C."/>
            <person name="Singh A."/>
            <person name="Wilkins M.J."/>
            <person name="Karaoz U."/>
            <person name="Brodie E.L."/>
            <person name="Williams K.H."/>
            <person name="Hubbard S.S."/>
            <person name="Banfield J.F."/>
        </authorList>
    </citation>
    <scope>NUCLEOTIDE SEQUENCE [LARGE SCALE GENOMIC DNA]</scope>
</reference>
<dbReference type="Gene3D" id="3.90.1640.10">
    <property type="entry name" value="inorganic pyrophosphatase (n-terminal core)"/>
    <property type="match status" value="1"/>
</dbReference>
<dbReference type="PANTHER" id="PTHR47618:SF1">
    <property type="entry name" value="BIFUNCTIONAL OLIGORIBONUCLEASE AND PAP PHOSPHATASE NRNA"/>
    <property type="match status" value="1"/>
</dbReference>
<dbReference type="InterPro" id="IPR001667">
    <property type="entry name" value="DDH_dom"/>
</dbReference>
<dbReference type="SUPFAM" id="SSF64182">
    <property type="entry name" value="DHH phosphoesterases"/>
    <property type="match status" value="1"/>
</dbReference>
<dbReference type="InterPro" id="IPR051319">
    <property type="entry name" value="Oligoribo/pAp-PDE_c-di-AMP_PDE"/>
</dbReference>
<dbReference type="Gene3D" id="3.10.310.30">
    <property type="match status" value="1"/>
</dbReference>
<dbReference type="InterPro" id="IPR003156">
    <property type="entry name" value="DHHA1_dom"/>
</dbReference>
<sequence length="321" mass="35657">MTRAPDLKNKFAEAKTLVEAHKNLIVASHEHTDGDDLGAILALGQVFRGMGKNVYLLARGGVPDSLLFLPGQNMVHDTLPNLEEFDLLVTVGCGNLARTGFDELGRWQKPILNIDHHHDTEMFGTVNIWDETMAANCELVYQILTEWKLPIDKLLAMNLLTGIFTDTGGFRHANVNARVLEVAADLLRRGAKLDLISRFTFSQKELPTLRAWAVGLENVRFDPERHIVYTVITEEDLVRVNAKEEDLEGVVELLNTIPEAKFSMLLKQRGGEIKGSLRSDTHKGVDVSEIARAFGGGGHKLAAGFKFHGKIERTAEGWKIT</sequence>
<evidence type="ECO:0008006" key="5">
    <source>
        <dbReference type="Google" id="ProtNLM"/>
    </source>
</evidence>
<gene>
    <name evidence="3" type="ORF">A3K06_02520</name>
</gene>
<dbReference type="AlphaFoldDB" id="A0A1F5NBM6"/>
<name>A0A1F5NBM6_9BACT</name>
<organism evidence="3 4">
    <name type="scientific">Candidatus Doudnabacteria bacterium RIFCSPHIGHO2_01_52_17</name>
    <dbReference type="NCBI Taxonomy" id="1817820"/>
    <lineage>
        <taxon>Bacteria</taxon>
        <taxon>Candidatus Doudnaibacteriota</taxon>
    </lineage>
</organism>
<proteinExistence type="predicted"/>
<dbReference type="EMBL" id="MFEG01000039">
    <property type="protein sequence ID" value="OGE74840.1"/>
    <property type="molecule type" value="Genomic_DNA"/>
</dbReference>
<feature type="domain" description="DDH" evidence="1">
    <location>
        <begin position="25"/>
        <end position="163"/>
    </location>
</feature>
<feature type="domain" description="DHHA1" evidence="2">
    <location>
        <begin position="239"/>
        <end position="308"/>
    </location>
</feature>
<dbReference type="Pfam" id="PF01368">
    <property type="entry name" value="DHH"/>
    <property type="match status" value="1"/>
</dbReference>
<evidence type="ECO:0000313" key="4">
    <source>
        <dbReference type="Proteomes" id="UP000176547"/>
    </source>
</evidence>
<evidence type="ECO:0000259" key="2">
    <source>
        <dbReference type="Pfam" id="PF02272"/>
    </source>
</evidence>
<protein>
    <recommendedName>
        <fullName evidence="5">DDH domain-containing protein</fullName>
    </recommendedName>
</protein>
<dbReference type="Proteomes" id="UP000176547">
    <property type="component" value="Unassembled WGS sequence"/>
</dbReference>
<dbReference type="GO" id="GO:0003676">
    <property type="term" value="F:nucleic acid binding"/>
    <property type="evidence" value="ECO:0007669"/>
    <property type="project" value="InterPro"/>
</dbReference>
<evidence type="ECO:0000313" key="3">
    <source>
        <dbReference type="EMBL" id="OGE74840.1"/>
    </source>
</evidence>
<evidence type="ECO:0000259" key="1">
    <source>
        <dbReference type="Pfam" id="PF01368"/>
    </source>
</evidence>
<dbReference type="InterPro" id="IPR038763">
    <property type="entry name" value="DHH_sf"/>
</dbReference>
<accession>A0A1F5NBM6</accession>
<dbReference type="Pfam" id="PF02272">
    <property type="entry name" value="DHHA1"/>
    <property type="match status" value="1"/>
</dbReference>
<dbReference type="PANTHER" id="PTHR47618">
    <property type="entry name" value="BIFUNCTIONAL OLIGORIBONUCLEASE AND PAP PHOSPHATASE NRNA"/>
    <property type="match status" value="1"/>
</dbReference>